<keyword evidence="3" id="KW-1185">Reference proteome</keyword>
<dbReference type="PANTHER" id="PTHR33627:SF1">
    <property type="entry name" value="TRANSPOSASE"/>
    <property type="match status" value="1"/>
</dbReference>
<dbReference type="InterPro" id="IPR039365">
    <property type="entry name" value="IS701-like"/>
</dbReference>
<gene>
    <name evidence="2" type="ORF">OL599_10150</name>
</gene>
<evidence type="ECO:0000259" key="1">
    <source>
        <dbReference type="Pfam" id="PF13546"/>
    </source>
</evidence>
<evidence type="ECO:0000313" key="2">
    <source>
        <dbReference type="EMBL" id="MCW3474941.1"/>
    </source>
</evidence>
<dbReference type="PANTHER" id="PTHR33627">
    <property type="entry name" value="TRANSPOSASE"/>
    <property type="match status" value="1"/>
</dbReference>
<dbReference type="AlphaFoldDB" id="A0AA41YM06"/>
<accession>A0AA41YM06</accession>
<name>A0AA41YM06_9PROT</name>
<evidence type="ECO:0000313" key="3">
    <source>
        <dbReference type="Proteomes" id="UP001165679"/>
    </source>
</evidence>
<dbReference type="EMBL" id="JAPDNT010000006">
    <property type="protein sequence ID" value="MCW3474941.1"/>
    <property type="molecule type" value="Genomic_DNA"/>
</dbReference>
<dbReference type="Pfam" id="PF13546">
    <property type="entry name" value="DDE_5"/>
    <property type="match status" value="1"/>
</dbReference>
<reference evidence="2" key="1">
    <citation type="submission" date="2022-09" db="EMBL/GenBank/DDBJ databases">
        <title>Rhodovastum sp. nov. RN2-1 isolated from soil in Seongnam, South Korea.</title>
        <authorList>
            <person name="Le N.T."/>
        </authorList>
    </citation>
    <scope>NUCLEOTIDE SEQUENCE</scope>
    <source>
        <strain evidence="2">RN2-1</strain>
    </source>
</reference>
<protein>
    <submittedName>
        <fullName evidence="2">Transposase</fullName>
    </submittedName>
</protein>
<dbReference type="InterPro" id="IPR038721">
    <property type="entry name" value="IS701-like_DDE_dom"/>
</dbReference>
<sequence length="155" mass="16558">MLVATWSGSLLAWELELTTFKSQLSSAFGRAELRRSASAFIDGLLSCVARKTGWQLAEQAGLERPYRLQSLLGCSSWQADTLRDLVRADVLATLGDAGGVLVVDETGFLKKGTHSVGVARQYSGTAGRVENCQVGVFVVSVRRVRLVLRGAAGSA</sequence>
<reference evidence="2" key="2">
    <citation type="submission" date="2022-10" db="EMBL/GenBank/DDBJ databases">
        <authorList>
            <person name="Trinh H.N."/>
        </authorList>
    </citation>
    <scope>NUCLEOTIDE SEQUENCE</scope>
    <source>
        <strain evidence="2">RN2-1</strain>
    </source>
</reference>
<organism evidence="2 3">
    <name type="scientific">Limobrevibacterium gyesilva</name>
    <dbReference type="NCBI Taxonomy" id="2991712"/>
    <lineage>
        <taxon>Bacteria</taxon>
        <taxon>Pseudomonadati</taxon>
        <taxon>Pseudomonadota</taxon>
        <taxon>Alphaproteobacteria</taxon>
        <taxon>Acetobacterales</taxon>
        <taxon>Acetobacteraceae</taxon>
        <taxon>Limobrevibacterium</taxon>
    </lineage>
</organism>
<feature type="domain" description="Transposase IS701-like DDE" evidence="1">
    <location>
        <begin position="24"/>
        <end position="141"/>
    </location>
</feature>
<dbReference type="Proteomes" id="UP001165679">
    <property type="component" value="Unassembled WGS sequence"/>
</dbReference>
<proteinExistence type="predicted"/>
<comment type="caution">
    <text evidence="2">The sequence shown here is derived from an EMBL/GenBank/DDBJ whole genome shotgun (WGS) entry which is preliminary data.</text>
</comment>
<dbReference type="RefSeq" id="WP_264713614.1">
    <property type="nucleotide sequence ID" value="NZ_JAPDNT010000006.1"/>
</dbReference>